<name>A0A8B8JZ57_ABRPR</name>
<organism evidence="5 6">
    <name type="scientific">Abrus precatorius</name>
    <name type="common">Indian licorice</name>
    <name type="synonym">Glycine abrus</name>
    <dbReference type="NCBI Taxonomy" id="3816"/>
    <lineage>
        <taxon>Eukaryota</taxon>
        <taxon>Viridiplantae</taxon>
        <taxon>Streptophyta</taxon>
        <taxon>Embryophyta</taxon>
        <taxon>Tracheophyta</taxon>
        <taxon>Spermatophyta</taxon>
        <taxon>Magnoliopsida</taxon>
        <taxon>eudicotyledons</taxon>
        <taxon>Gunneridae</taxon>
        <taxon>Pentapetalae</taxon>
        <taxon>rosids</taxon>
        <taxon>fabids</taxon>
        <taxon>Fabales</taxon>
        <taxon>Fabaceae</taxon>
        <taxon>Papilionoideae</taxon>
        <taxon>50 kb inversion clade</taxon>
        <taxon>NPAAA clade</taxon>
        <taxon>indigoferoid/millettioid clade</taxon>
        <taxon>Abreae</taxon>
        <taxon>Abrus</taxon>
    </lineage>
</organism>
<dbReference type="PANTHER" id="PTHR43490:SF98">
    <property type="entry name" value="OS02G0640600 PROTEIN"/>
    <property type="match status" value="1"/>
</dbReference>
<evidence type="ECO:0000313" key="6">
    <source>
        <dbReference type="RefSeq" id="XP_027336745.1"/>
    </source>
</evidence>
<proteinExistence type="inferred from homology"/>
<dbReference type="RefSeq" id="XP_027336745.1">
    <property type="nucleotide sequence ID" value="XM_027480944.1"/>
</dbReference>
<dbReference type="PRINTS" id="PR00081">
    <property type="entry name" value="GDHRDH"/>
</dbReference>
<evidence type="ECO:0000256" key="4">
    <source>
        <dbReference type="RuleBase" id="RU369024"/>
    </source>
</evidence>
<dbReference type="OrthoDB" id="1933717at2759"/>
<keyword evidence="2 4" id="KW-0521">NADP</keyword>
<dbReference type="FunFam" id="3.40.50.720:FF:000312">
    <property type="entry name" value="(+)-neomenthol dehydrogenase"/>
    <property type="match status" value="1"/>
</dbReference>
<dbReference type="InterPro" id="IPR002347">
    <property type="entry name" value="SDR_fam"/>
</dbReference>
<dbReference type="Pfam" id="PF00106">
    <property type="entry name" value="adh_short"/>
    <property type="match status" value="1"/>
</dbReference>
<reference evidence="5" key="1">
    <citation type="journal article" date="2019" name="Toxins">
        <title>Detection of Abrin-Like and Prepropulchellin-Like Toxin Genes and Transcripts Using Whole Genome Sequencing and Full-Length Transcript Sequencing of Abrus precatorius.</title>
        <authorList>
            <person name="Hovde B.T."/>
            <person name="Daligault H.E."/>
            <person name="Hanschen E.R."/>
            <person name="Kunde Y.A."/>
            <person name="Johnson M.B."/>
            <person name="Starkenburg S.R."/>
            <person name="Johnson S.L."/>
        </authorList>
    </citation>
    <scope>NUCLEOTIDE SEQUENCE [LARGE SCALE GENOMIC DNA]</scope>
</reference>
<dbReference type="Proteomes" id="UP000694853">
    <property type="component" value="Unplaced"/>
</dbReference>
<sequence length="305" mass="33144">MAEAAKRYAVVTGANKGIGFEVCKQLASNGIKAVLIARDEKRGLEAVDELKQLGLSDQVVFHQLDVTDPNSIASFANFIKTQIGKLDILVVAELTHVVSQVNNAGIVGGNVDVDGMEASMTTGDTREWTKFIIPTYESVAAGIKTNYYGAKDMCEALIPLLKLSNSPRIVNVSSTRGNLELIPNGWAKEVLSDVESLTEEKLDEVLNQFLKDFKESLLENKGWPTVSPAYKISKAVLNAYTRMLAKKYPTIFINAVCPGYVKTDLNYQHGLLTVVEGAESVVRLALLPDGGPSGLFFSRSEVAPF</sequence>
<dbReference type="KEGG" id="aprc:113850407"/>
<gene>
    <name evidence="6" type="primary">LOC113850407</name>
</gene>
<dbReference type="EC" id="1.1.1.-" evidence="4"/>
<dbReference type="Pfam" id="PF13561">
    <property type="entry name" value="adh_short_C2"/>
    <property type="match status" value="1"/>
</dbReference>
<evidence type="ECO:0000313" key="5">
    <source>
        <dbReference type="Proteomes" id="UP000694853"/>
    </source>
</evidence>
<dbReference type="SUPFAM" id="SSF51735">
    <property type="entry name" value="NAD(P)-binding Rossmann-fold domains"/>
    <property type="match status" value="1"/>
</dbReference>
<keyword evidence="5" id="KW-1185">Reference proteome</keyword>
<evidence type="ECO:0000256" key="2">
    <source>
        <dbReference type="ARBA" id="ARBA00022857"/>
    </source>
</evidence>
<dbReference type="PANTHER" id="PTHR43490">
    <property type="entry name" value="(+)-NEOMENTHOL DEHYDROGENASE"/>
    <property type="match status" value="1"/>
</dbReference>
<dbReference type="InterPro" id="IPR036291">
    <property type="entry name" value="NAD(P)-bd_dom_sf"/>
</dbReference>
<protein>
    <recommendedName>
        <fullName evidence="4">Short-chain dehydrogenase/reductase</fullName>
        <ecNumber evidence="4">1.1.1.-</ecNumber>
    </recommendedName>
</protein>
<evidence type="ECO:0000256" key="1">
    <source>
        <dbReference type="ARBA" id="ARBA00006484"/>
    </source>
</evidence>
<evidence type="ECO:0000256" key="3">
    <source>
        <dbReference type="ARBA" id="ARBA00023002"/>
    </source>
</evidence>
<dbReference type="GO" id="GO:0016020">
    <property type="term" value="C:membrane"/>
    <property type="evidence" value="ECO:0007669"/>
    <property type="project" value="TreeGrafter"/>
</dbReference>
<dbReference type="GO" id="GO:0016616">
    <property type="term" value="F:oxidoreductase activity, acting on the CH-OH group of donors, NAD or NADP as acceptor"/>
    <property type="evidence" value="ECO:0007669"/>
    <property type="project" value="InterPro"/>
</dbReference>
<dbReference type="Gene3D" id="3.40.50.720">
    <property type="entry name" value="NAD(P)-binding Rossmann-like Domain"/>
    <property type="match status" value="1"/>
</dbReference>
<accession>A0A8B8JZ57</accession>
<dbReference type="InterPro" id="IPR045313">
    <property type="entry name" value="CBR1-like"/>
</dbReference>
<dbReference type="CDD" id="cd05324">
    <property type="entry name" value="carb_red_PTCR-like_SDR_c"/>
    <property type="match status" value="1"/>
</dbReference>
<comment type="similarity">
    <text evidence="1 4">Belongs to the short-chain dehydrogenases/reductases (SDR) family.</text>
</comment>
<dbReference type="AlphaFoldDB" id="A0A8B8JZ57"/>
<keyword evidence="3 4" id="KW-0560">Oxidoreductase</keyword>
<dbReference type="GeneID" id="113850407"/>
<reference evidence="6" key="2">
    <citation type="submission" date="2025-08" db="UniProtKB">
        <authorList>
            <consortium name="RefSeq"/>
        </authorList>
    </citation>
    <scope>IDENTIFICATION</scope>
    <source>
        <tissue evidence="6">Young leaves</tissue>
    </source>
</reference>